<reference evidence="2" key="1">
    <citation type="submission" date="2014-12" db="EMBL/GenBank/DDBJ databases">
        <title>Insight into the proteome of Arion vulgaris.</title>
        <authorList>
            <person name="Aradska J."/>
            <person name="Bulat T."/>
            <person name="Smidak R."/>
            <person name="Sarate P."/>
            <person name="Gangsoo J."/>
            <person name="Sialana F."/>
            <person name="Bilban M."/>
            <person name="Lubec G."/>
        </authorList>
    </citation>
    <scope>NUCLEOTIDE SEQUENCE</scope>
    <source>
        <tissue evidence="2">Skin</tissue>
    </source>
</reference>
<feature type="compositionally biased region" description="Low complexity" evidence="1">
    <location>
        <begin position="21"/>
        <end position="38"/>
    </location>
</feature>
<feature type="non-terminal residue" evidence="2">
    <location>
        <position position="1"/>
    </location>
</feature>
<accession>A0A0B7C458</accession>
<dbReference type="EMBL" id="HACG01052540">
    <property type="protein sequence ID" value="CEK99411.1"/>
    <property type="molecule type" value="Transcribed_RNA"/>
</dbReference>
<protein>
    <submittedName>
        <fullName evidence="2">Uncharacterized protein</fullName>
    </submittedName>
</protein>
<dbReference type="AlphaFoldDB" id="A0A0B7C458"/>
<feature type="region of interest" description="Disordered" evidence="1">
    <location>
        <begin position="65"/>
        <end position="84"/>
    </location>
</feature>
<gene>
    <name evidence="2" type="primary">ORF221199</name>
</gene>
<organism evidence="2">
    <name type="scientific">Arion vulgaris</name>
    <dbReference type="NCBI Taxonomy" id="1028688"/>
    <lineage>
        <taxon>Eukaryota</taxon>
        <taxon>Metazoa</taxon>
        <taxon>Spiralia</taxon>
        <taxon>Lophotrochozoa</taxon>
        <taxon>Mollusca</taxon>
        <taxon>Gastropoda</taxon>
        <taxon>Heterobranchia</taxon>
        <taxon>Euthyneura</taxon>
        <taxon>Panpulmonata</taxon>
        <taxon>Eupulmonata</taxon>
        <taxon>Stylommatophora</taxon>
        <taxon>Helicina</taxon>
        <taxon>Arionoidea</taxon>
        <taxon>Arionidae</taxon>
        <taxon>Arion</taxon>
    </lineage>
</organism>
<proteinExistence type="predicted"/>
<evidence type="ECO:0000256" key="1">
    <source>
        <dbReference type="SAM" id="MobiDB-lite"/>
    </source>
</evidence>
<feature type="region of interest" description="Disordered" evidence="1">
    <location>
        <begin position="1"/>
        <end position="43"/>
    </location>
</feature>
<feature type="non-terminal residue" evidence="2">
    <location>
        <position position="84"/>
    </location>
</feature>
<evidence type="ECO:0000313" key="2">
    <source>
        <dbReference type="EMBL" id="CEK99411.1"/>
    </source>
</evidence>
<sequence length="84" mass="9031">KVYKLSRVGVLPDQDNKNSPESESASSLSQQQNSSNFEAAITSPAYNSNNAQLSAEASLTKEEKVAKNANNKIDEEKKTVLSSA</sequence>
<name>A0A0B7C458_9EUPU</name>